<keyword evidence="13" id="KW-1185">Reference proteome</keyword>
<keyword evidence="7" id="KW-0804">Transcription</keyword>
<evidence type="ECO:0000256" key="4">
    <source>
        <dbReference type="ARBA" id="ARBA00022771"/>
    </source>
</evidence>
<dbReference type="GO" id="GO:0008270">
    <property type="term" value="F:zinc ion binding"/>
    <property type="evidence" value="ECO:0007669"/>
    <property type="project" value="UniProtKB-KW"/>
</dbReference>
<gene>
    <name evidence="12" type="ORF">Q5P01_004377</name>
</gene>
<feature type="compositionally biased region" description="Pro residues" evidence="10">
    <location>
        <begin position="77"/>
        <end position="87"/>
    </location>
</feature>
<dbReference type="CDD" id="cd22026">
    <property type="entry name" value="HMG-box_KMT2C"/>
    <property type="match status" value="1"/>
</dbReference>
<feature type="compositionally biased region" description="Polar residues" evidence="10">
    <location>
        <begin position="1723"/>
        <end position="1732"/>
    </location>
</feature>
<feature type="compositionally biased region" description="Basic and acidic residues" evidence="10">
    <location>
        <begin position="1249"/>
        <end position="1275"/>
    </location>
</feature>
<dbReference type="GO" id="GO:0042800">
    <property type="term" value="F:histone H3K4 methyltransferase activity"/>
    <property type="evidence" value="ECO:0007669"/>
    <property type="project" value="TreeGrafter"/>
</dbReference>
<evidence type="ECO:0000256" key="10">
    <source>
        <dbReference type="SAM" id="MobiDB-lite"/>
    </source>
</evidence>
<feature type="region of interest" description="Disordered" evidence="10">
    <location>
        <begin position="1904"/>
        <end position="2001"/>
    </location>
</feature>
<feature type="domain" description="PHD-type" evidence="11">
    <location>
        <begin position="515"/>
        <end position="565"/>
    </location>
</feature>
<feature type="domain" description="PHD-type" evidence="11">
    <location>
        <begin position="592"/>
        <end position="647"/>
    </location>
</feature>
<feature type="compositionally biased region" description="Low complexity" evidence="10">
    <location>
        <begin position="1338"/>
        <end position="1356"/>
    </location>
</feature>
<feature type="compositionally biased region" description="Polar residues" evidence="10">
    <location>
        <begin position="270"/>
        <end position="280"/>
    </location>
</feature>
<feature type="compositionally biased region" description="Basic residues" evidence="10">
    <location>
        <begin position="2570"/>
        <end position="2585"/>
    </location>
</feature>
<dbReference type="GO" id="GO:0045944">
    <property type="term" value="P:positive regulation of transcription by RNA polymerase II"/>
    <property type="evidence" value="ECO:0007669"/>
    <property type="project" value="TreeGrafter"/>
</dbReference>
<feature type="compositionally biased region" description="Basic and acidic residues" evidence="10">
    <location>
        <begin position="737"/>
        <end position="774"/>
    </location>
</feature>
<feature type="compositionally biased region" description="Polar residues" evidence="10">
    <location>
        <begin position="1621"/>
        <end position="1637"/>
    </location>
</feature>
<evidence type="ECO:0000256" key="3">
    <source>
        <dbReference type="ARBA" id="ARBA00022737"/>
    </source>
</evidence>
<feature type="compositionally biased region" description="Basic and acidic residues" evidence="10">
    <location>
        <begin position="179"/>
        <end position="198"/>
    </location>
</feature>
<dbReference type="GO" id="GO:0003713">
    <property type="term" value="F:transcription coactivator activity"/>
    <property type="evidence" value="ECO:0007669"/>
    <property type="project" value="TreeGrafter"/>
</dbReference>
<evidence type="ECO:0000256" key="6">
    <source>
        <dbReference type="ARBA" id="ARBA00023015"/>
    </source>
</evidence>
<feature type="compositionally biased region" description="Low complexity" evidence="10">
    <location>
        <begin position="1519"/>
        <end position="1528"/>
    </location>
</feature>
<dbReference type="GO" id="GO:0044666">
    <property type="term" value="C:MLL3/4 complex"/>
    <property type="evidence" value="ECO:0007669"/>
    <property type="project" value="TreeGrafter"/>
</dbReference>
<evidence type="ECO:0000256" key="5">
    <source>
        <dbReference type="ARBA" id="ARBA00022833"/>
    </source>
</evidence>
<keyword evidence="2" id="KW-0479">Metal-binding</keyword>
<dbReference type="InterPro" id="IPR009071">
    <property type="entry name" value="HMG_box_dom"/>
</dbReference>
<dbReference type="InterPro" id="IPR001965">
    <property type="entry name" value="Znf_PHD"/>
</dbReference>
<dbReference type="InterPro" id="IPR011011">
    <property type="entry name" value="Znf_FYVE_PHD"/>
</dbReference>
<feature type="region of interest" description="Disordered" evidence="10">
    <location>
        <begin position="728"/>
        <end position="794"/>
    </location>
</feature>
<keyword evidence="5" id="KW-0862">Zinc</keyword>
<dbReference type="SUPFAM" id="SSF57903">
    <property type="entry name" value="FYVE/PHD zinc finger"/>
    <property type="match status" value="3"/>
</dbReference>
<keyword evidence="4 9" id="KW-0863">Zinc-finger</keyword>
<dbReference type="InterPro" id="IPR019787">
    <property type="entry name" value="Znf_PHD-finger"/>
</dbReference>
<name>A0AA88TAD1_CHASR</name>
<feature type="region of interest" description="Disordered" evidence="10">
    <location>
        <begin position="954"/>
        <end position="995"/>
    </location>
</feature>
<proteinExistence type="predicted"/>
<dbReference type="FunFam" id="1.10.30.10:FF:000009">
    <property type="entry name" value="Histone-lysine N-methyltransferase"/>
    <property type="match status" value="1"/>
</dbReference>
<feature type="domain" description="PHD-type" evidence="11">
    <location>
        <begin position="465"/>
        <end position="518"/>
    </location>
</feature>
<evidence type="ECO:0000256" key="7">
    <source>
        <dbReference type="ARBA" id="ARBA00023163"/>
    </source>
</evidence>
<feature type="compositionally biased region" description="Basic and acidic residues" evidence="10">
    <location>
        <begin position="1"/>
        <end position="14"/>
    </location>
</feature>
<dbReference type="FunFam" id="3.30.40.10:FF:001142">
    <property type="entry name" value="Histone-lysine N-methyltransferase"/>
    <property type="match status" value="1"/>
</dbReference>
<feature type="compositionally biased region" description="Polar residues" evidence="10">
    <location>
        <begin position="1790"/>
        <end position="1821"/>
    </location>
</feature>
<dbReference type="SUPFAM" id="SSF47095">
    <property type="entry name" value="HMG-box"/>
    <property type="match status" value="1"/>
</dbReference>
<dbReference type="PANTHER" id="PTHR45888:SF1">
    <property type="entry name" value="HISTONE-LYSINE N-METHYLTRANSFERASE 2C"/>
    <property type="match status" value="1"/>
</dbReference>
<feature type="compositionally biased region" description="Pro residues" evidence="10">
    <location>
        <begin position="1422"/>
        <end position="1435"/>
    </location>
</feature>
<keyword evidence="8" id="KW-0539">Nucleus</keyword>
<feature type="compositionally biased region" description="Low complexity" evidence="10">
    <location>
        <begin position="1920"/>
        <end position="1936"/>
    </location>
</feature>
<feature type="region of interest" description="Disordered" evidence="10">
    <location>
        <begin position="2570"/>
        <end position="2589"/>
    </location>
</feature>
<feature type="compositionally biased region" description="Low complexity" evidence="10">
    <location>
        <begin position="2631"/>
        <end position="2645"/>
    </location>
</feature>
<organism evidence="12 13">
    <name type="scientific">Channa striata</name>
    <name type="common">Snakehead murrel</name>
    <name type="synonym">Ophicephalus striatus</name>
    <dbReference type="NCBI Taxonomy" id="64152"/>
    <lineage>
        <taxon>Eukaryota</taxon>
        <taxon>Metazoa</taxon>
        <taxon>Chordata</taxon>
        <taxon>Craniata</taxon>
        <taxon>Vertebrata</taxon>
        <taxon>Euteleostomi</taxon>
        <taxon>Actinopterygii</taxon>
        <taxon>Neopterygii</taxon>
        <taxon>Teleostei</taxon>
        <taxon>Neoteleostei</taxon>
        <taxon>Acanthomorphata</taxon>
        <taxon>Anabantaria</taxon>
        <taxon>Anabantiformes</taxon>
        <taxon>Channoidei</taxon>
        <taxon>Channidae</taxon>
        <taxon>Channa</taxon>
    </lineage>
</organism>
<evidence type="ECO:0000256" key="8">
    <source>
        <dbReference type="ARBA" id="ARBA00023242"/>
    </source>
</evidence>
<dbReference type="InterPro" id="IPR036910">
    <property type="entry name" value="HMG_box_dom_sf"/>
</dbReference>
<dbReference type="Gene3D" id="1.10.30.10">
    <property type="entry name" value="High mobility group box domain"/>
    <property type="match status" value="1"/>
</dbReference>
<keyword evidence="3" id="KW-0677">Repeat</keyword>
<feature type="compositionally biased region" description="Basic residues" evidence="10">
    <location>
        <begin position="335"/>
        <end position="347"/>
    </location>
</feature>
<feature type="compositionally biased region" description="Low complexity" evidence="10">
    <location>
        <begin position="231"/>
        <end position="242"/>
    </location>
</feature>
<feature type="compositionally biased region" description="Polar residues" evidence="10">
    <location>
        <begin position="1498"/>
        <end position="1518"/>
    </location>
</feature>
<comment type="subcellular location">
    <subcellularLocation>
        <location evidence="1">Nucleus</location>
    </subcellularLocation>
</comment>
<evidence type="ECO:0000259" key="11">
    <source>
        <dbReference type="PROSITE" id="PS50016"/>
    </source>
</evidence>
<dbReference type="PANTHER" id="PTHR45888">
    <property type="entry name" value="HL01030P-RELATED"/>
    <property type="match status" value="1"/>
</dbReference>
<feature type="region of interest" description="Disordered" evidence="10">
    <location>
        <begin position="2628"/>
        <end position="2667"/>
    </location>
</feature>
<feature type="region of interest" description="Disordered" evidence="10">
    <location>
        <begin position="1037"/>
        <end position="1060"/>
    </location>
</feature>
<feature type="compositionally biased region" description="Polar residues" evidence="10">
    <location>
        <begin position="1708"/>
        <end position="1717"/>
    </location>
</feature>
<feature type="compositionally biased region" description="Polar residues" evidence="10">
    <location>
        <begin position="1461"/>
        <end position="1485"/>
    </location>
</feature>
<feature type="region of interest" description="Disordered" evidence="10">
    <location>
        <begin position="218"/>
        <end position="427"/>
    </location>
</feature>
<evidence type="ECO:0000256" key="9">
    <source>
        <dbReference type="PROSITE-ProRule" id="PRU00146"/>
    </source>
</evidence>
<feature type="region of interest" description="Disordered" evidence="10">
    <location>
        <begin position="1218"/>
        <end position="1862"/>
    </location>
</feature>
<dbReference type="Pfam" id="PF00628">
    <property type="entry name" value="PHD"/>
    <property type="match status" value="2"/>
</dbReference>
<dbReference type="InterPro" id="IPR013083">
    <property type="entry name" value="Znf_RING/FYVE/PHD"/>
</dbReference>
<accession>A0AA88TAD1</accession>
<comment type="caution">
    <text evidence="12">The sequence shown here is derived from an EMBL/GenBank/DDBJ whole genome shotgun (WGS) entry which is preliminary data.</text>
</comment>
<dbReference type="Proteomes" id="UP001187415">
    <property type="component" value="Unassembled WGS sequence"/>
</dbReference>
<evidence type="ECO:0000313" key="12">
    <source>
        <dbReference type="EMBL" id="KAK2859757.1"/>
    </source>
</evidence>
<feature type="compositionally biased region" description="Polar residues" evidence="10">
    <location>
        <begin position="1362"/>
        <end position="1383"/>
    </location>
</feature>
<dbReference type="SMART" id="SM00398">
    <property type="entry name" value="HMG"/>
    <property type="match status" value="1"/>
</dbReference>
<dbReference type="CDD" id="cd15513">
    <property type="entry name" value="PHD5_KMT2C_like"/>
    <property type="match status" value="1"/>
</dbReference>
<dbReference type="Gene3D" id="3.30.40.10">
    <property type="entry name" value="Zinc/RING finger domain, C3HC4 (zinc finger)"/>
    <property type="match status" value="3"/>
</dbReference>
<dbReference type="EMBL" id="JAUPFM010000002">
    <property type="protein sequence ID" value="KAK2859757.1"/>
    <property type="molecule type" value="Genomic_DNA"/>
</dbReference>
<sequence length="2667" mass="290795">MEMNEPHHTIKNPDMEECVEWMEEGGEQDQDEEKEEDQQNNSNSFSPGVPHHHQTPPHTAVPYPLPRTPHSALVPHQPSPQSPPLPSPRAGSVEASPSSSPHMTALPRLCSPHTSPEVQLVADEPTDRKEAEAIPEGSDSQSLSQFEVVAVETQPTKDNNRPHAESSEIEEEGTTGRMSEGEVKKAREGVQQQDHSDMEAEELVCPVLELDPSLDIEVMELMTSSSPPPSFLQLSTPSQSLSHRGKGRSLRPPPCSSRPSDELSIRLRQSPFSTEASPETSPTRAPVTPPPLSPPSPPLRCSPASRESSSLYKPQAPLTTVLPLTPKIGMGKPAITKRKFSPGRARVKQGSWWSNRRAMSPPSSSQDSTGEGGWDSPKPRPPDSPLWSMRVGRGSGCPGRRRSRGGGIGGGRGGRGRSRLKTQDSLTVSPGCGYMEPFQPKEEEENSMHNTVVMFSTSDHFTLRQDMCVVCGSFGQGAEGRLLACSQCGQCYHPYCVNVKITRVVLTKGWRCLECTVCEACGAASDPGRLLLCDDCDISYHTYCLDPPLLTVPKGAWKCKWCVWCVQCGSTSPGLHCEWQSNYSRCGPCASLCRCPLCQRQYSQDDLILQCQQCDRWVHAVCQGLTTEDEVELAADEGFDCSLCRTHGRGSYGRSDSFDSPYMPQIISRTRELDTKTYTQDGVCLTESGLSHLQSLVEPLTSPRRYRRCKPKLKLRIINQNSVSVLQTPLDPELQTEQDHSRGDLECEMKSDSSPERDQNHDDYITKEPVTDGNKKRKRKPYRPGIGGFTVRQRGAKAGSGRIRLCRKDSAELLLGRDEGLLDADLETAPPADLAMEKVKKRYRKKKTKLEEAFPSYLQEAFFGRELLDRSRQGDRIAGPETNQSVATTGDVKCPVLGLHDPSSSRLPVSSMATQTNKKTGTLPMSEEVLVDLSDVLNTDPHILATGHTGQFQVERSPSPFAGLDIGSVAEDPSLTSDPTGSGGRNQRAVQEEPLDAILSPELDKMVTDGAILSKLYKIPELEGKDVEELFTAVLSPNSNQQPEQSQQTLTTAGTKTQTHHTGGVFPRLPLMNGLMGAAAHFPPAPVMTSGVQGPGNFRLPPPETSSLVPVASPASASQVPAGESEQDVLSTAQRSMLKWEKEETLGELATVAPVLYCNTNFPQLRETYPDWSTRVKQIAKLWRKASSQERAPFVQKARDNRAAQRINKVQLNEPLKRHMTSQQQQQQQPPPQQPAQALYEPVSTEPEVTFRDPLKPKESEQEQEWKLRQGEGNDRWGAGKKRQESLPQSKALKSPTHKDCPYQASVAGGGKEALQMRQKSKQLAKMEATQKLEQVKNEQLQQQRQQQLLASQRLSGPLSPETGSRSPMTPTQQLGCGGSSSPLHPPACRESRQQGISGLTDDVFLRPQAPPPSNLSSLPQSPHPSSPLHQPPTSPQMFSPTSSRPSSPWDPYSKVAGTPRPTSLQSGGPSTSQQQRHNSLSTSPAHDVFGSPAPSPDSKTSDVSRVLGSQSGLQQSRPGMMSPPSGSAPDVPGRHTGIRAPETYQRTHNIGSLRTAVSGELLQGGVFKAPMPPQHQPQQDVFGSTGGGGRRDPFALVQPQDSPFPSSPLSGLGSPHRSPYSQTPGTPRPDYNQQITDPFPQQSPMPSRPSPDPYINPQTPGTPRPHSDPTYLPTPPALNVRLDQYNQQSANRRHSPSHPTLDPYASSPGTPRSSVTERFPQSPGSQRSTDPYAQPVGTPRPAPDPYAQQPSTPRPQKPSESFTQAPGESFPLHSAASGLSPLAPGLSAETVTFSGTQHQLQQSPGRQQQDSFNRTPSSQAPKHPGISEDGSFSALASESPGHDLFEQGHIALGPSQTNKSTTNEMGALATACLDGPMSMLPQIGDSEEKLRQRQRLRQLILRQQQQKSALRQEKGLHETAAPPTVPTAAPGSGTPCHWSQEDSSTATAAPADPFGRPPPPYPGTVRPAGPAVAPTPRFPGGFPGEGQRVFNPSEASFPRQLLPRDVGVRALTPRFSPHPGAQSGLQGLMSGSGVSAVERVPVQMRRPGDFTGIRQITTPNTHPQLMPGVPQPFLPRSLPIQQHSIMGQPYIELRHRAPESRMRLPFPLPSASEPEAHLLQPRDPQLSSIRLGPGARQVEILLGQQIVTGSVEHLNQQELGHTAALTQTSEATLSGPDGIEEHLEGEDSAVKDLEDVEVKDLVDLNLNLDPEDGKEDLDLGANDLHLDDFLLSGKFDLIAYADPELNLEGQVKQEVKDGVKTEARDGLAVAQPAAPQHEFVNAIRPPGGPGVEAADSNLPDSSVLLNKDMLDNSVSDAATLPALQGQEQGPLLSTVARVSHPMAAGSQSVFQQQQRPFGTSPSPLLFSPPTLRVSQSSCHTQGPLFRTSLLFSQNKPRPLLLEEQPLLLQELLDQERQEQQQQKQMQALIRQKSTPDTVFPNMEDFDSISDPIMKAKMVALKGINKVMTQNNLGLNTMVINRFQQAPGTPVAPGGLVAPSPEGTPQPTQLVGQDAKINPQLVRPNPPNFGPGFVNESQRHQYEEWLVKTQELLQMQQRLLEDQIAAHRKTKKALSAKQRTAKKAGRPFANEDANQLRYITEQQGAVQKQLEQIRKQQKDHAELIDDYRTKQQQQRALQQQQQQQQPAASSIISAGATPMPQTLLPDP</sequence>
<feature type="region of interest" description="Disordered" evidence="10">
    <location>
        <begin position="1"/>
        <end position="201"/>
    </location>
</feature>
<dbReference type="PROSITE" id="PS50016">
    <property type="entry name" value="ZF_PHD_2"/>
    <property type="match status" value="3"/>
</dbReference>
<evidence type="ECO:0000313" key="13">
    <source>
        <dbReference type="Proteomes" id="UP001187415"/>
    </source>
</evidence>
<evidence type="ECO:0000256" key="2">
    <source>
        <dbReference type="ARBA" id="ARBA00022723"/>
    </source>
</evidence>
<protein>
    <recommendedName>
        <fullName evidence="11">PHD-type domain-containing protein</fullName>
    </recommendedName>
</protein>
<keyword evidence="6" id="KW-0805">Transcription regulation</keyword>
<feature type="compositionally biased region" description="Polar residues" evidence="10">
    <location>
        <begin position="1438"/>
        <end position="1447"/>
    </location>
</feature>
<dbReference type="SMART" id="SM00249">
    <property type="entry name" value="PHD"/>
    <property type="match status" value="3"/>
</dbReference>
<feature type="compositionally biased region" description="Low complexity" evidence="10">
    <location>
        <begin position="1604"/>
        <end position="1620"/>
    </location>
</feature>
<evidence type="ECO:0000256" key="1">
    <source>
        <dbReference type="ARBA" id="ARBA00004123"/>
    </source>
</evidence>
<reference evidence="12" key="1">
    <citation type="submission" date="2023-07" db="EMBL/GenBank/DDBJ databases">
        <title>Chromosome-level Genome Assembly of Striped Snakehead (Channa striata).</title>
        <authorList>
            <person name="Liu H."/>
        </authorList>
    </citation>
    <scope>NUCLEOTIDE SEQUENCE</scope>
    <source>
        <strain evidence="12">Gz</strain>
        <tissue evidence="12">Muscle</tissue>
    </source>
</reference>
<feature type="compositionally biased region" description="Acidic residues" evidence="10">
    <location>
        <begin position="15"/>
        <end position="38"/>
    </location>
</feature>
<feature type="compositionally biased region" description="Pro residues" evidence="10">
    <location>
        <begin position="1642"/>
        <end position="1655"/>
    </location>
</feature>
<feature type="compositionally biased region" description="Pro residues" evidence="10">
    <location>
        <begin position="287"/>
        <end position="300"/>
    </location>
</feature>